<keyword evidence="3" id="KW-1185">Reference proteome</keyword>
<evidence type="ECO:0008006" key="4">
    <source>
        <dbReference type="Google" id="ProtNLM"/>
    </source>
</evidence>
<sequence>MIPETKVEEWVSKIGNYELDKDSPREQREANFDIDLFLTPEAQAKLYESTHSEDVEPTAAREQFIRFLYRKFKDIERNPHLADKTVQLADFLDDIDEDGLALYKAAVEEESKSKAFRDAVFFKSLKHYPGNKWAQRMVLWVGGPSSSGKTYGAKGAVEKMSRDVLKKTTEEGGNDIVSVDGSFERETSQMRQMVLQFALATGYKGIQDLHTHSKDLTVKKYVREAALEDKRLSLVIPDTFVRNPKEIRKEFKAYEKAGVVQAFSEVKAEKGYQDRFQTSVKKMGDARAWNNKVFTESQIAMNNRNIGCESKVYEGHYFKFGLHMTKIFKKFYKAYSRDKVTLTIMNDLIYLVKRDNAWQECEYSDNLDNQIEGIDFIRMPARAYNYWRDNKIAQPLETWFEETGKHIKSLTEQVITDKKNEKYSKHHSFFNLLRVSSLRELFIKDVEKEQRRLRHQIAVNEDMITALEEEIDTLTADTEVAELLSAKLETCKLLQASLKENLNMLSDPHRSTTEAMQFLPYIDSYVDIPISDKEELLQQTVRGDTPSIAITSETENQGEFLAPQLKDDYCRVHYVDLSSAPATKAMFVQEKNSGSERGFTLSAVEESIDHEPTALFEYSLAMASSLLLGLDTPPTEKKPVTIQGWDRELLAYMWTALVVLGEKTSGMKFPLEAISVFTTAFTTNQEMMSDKKFSPQSLHETIFKTHEAFVNLKVKELESLLKLKSDPEAQAKLLNQELVEATQSLQK</sequence>
<proteinExistence type="predicted"/>
<evidence type="ECO:0000313" key="3">
    <source>
        <dbReference type="Proteomes" id="UP001222087"/>
    </source>
</evidence>
<dbReference type="RefSeq" id="WP_275089373.1">
    <property type="nucleotide sequence ID" value="NZ_CP119078.1"/>
</dbReference>
<evidence type="ECO:0000256" key="1">
    <source>
        <dbReference type="SAM" id="Coils"/>
    </source>
</evidence>
<keyword evidence="1" id="KW-0175">Coiled coil</keyword>
<feature type="coiled-coil region" evidence="1">
    <location>
        <begin position="457"/>
        <end position="484"/>
    </location>
</feature>
<organism evidence="2 3">
    <name type="scientific">Legionella cardiaca</name>
    <dbReference type="NCBI Taxonomy" id="1071983"/>
    <lineage>
        <taxon>Bacteria</taxon>
        <taxon>Pseudomonadati</taxon>
        <taxon>Pseudomonadota</taxon>
        <taxon>Gammaproteobacteria</taxon>
        <taxon>Legionellales</taxon>
        <taxon>Legionellaceae</taxon>
        <taxon>Legionella</taxon>
    </lineage>
</organism>
<accession>A0ABY8ASA5</accession>
<dbReference type="Proteomes" id="UP001222087">
    <property type="component" value="Chromosome"/>
</dbReference>
<protein>
    <recommendedName>
        <fullName evidence="4">Coiled-coil protein</fullName>
    </recommendedName>
</protein>
<dbReference type="EMBL" id="CP119078">
    <property type="protein sequence ID" value="WED43564.1"/>
    <property type="molecule type" value="Genomic_DNA"/>
</dbReference>
<name>A0ABY8ASA5_9GAMM</name>
<evidence type="ECO:0000313" key="2">
    <source>
        <dbReference type="EMBL" id="WED43564.1"/>
    </source>
</evidence>
<reference evidence="2 3" key="1">
    <citation type="submission" date="2023-02" db="EMBL/GenBank/DDBJ databases">
        <title>Genome Sequence of L. cardiaca H63T.</title>
        <authorList>
            <person name="Lopez A.E."/>
            <person name="Cianciotto N.P."/>
        </authorList>
    </citation>
    <scope>NUCLEOTIDE SEQUENCE [LARGE SCALE GENOMIC DNA]</scope>
    <source>
        <strain evidence="2 3">H63</strain>
    </source>
</reference>
<gene>
    <name evidence="2" type="ORF">PXX05_01960</name>
</gene>